<gene>
    <name evidence="1" type="ORF">PXEA_LOCUS2578</name>
</gene>
<dbReference type="PANTHER" id="PTHR21301">
    <property type="entry name" value="REVERSE TRANSCRIPTASE"/>
    <property type="match status" value="1"/>
</dbReference>
<sequence>MIHGKAVNALLEILELEDDTLEAERIRKEWLTQLIEMAIRTTFLHLTAVSTCKYLDYRWDLHFQLFANVYIDKLEEEFEKSLLQAKVLMRYLDDYALWLHCKENLNGFLNFINQLDERIKFTMEVEENERTPFLDTEVMRSNGTLMRGLYRKNSYFSVSL</sequence>
<name>A0A448WDK8_9PLAT</name>
<evidence type="ECO:0008006" key="3">
    <source>
        <dbReference type="Google" id="ProtNLM"/>
    </source>
</evidence>
<evidence type="ECO:0000313" key="1">
    <source>
        <dbReference type="EMBL" id="VEL09138.1"/>
    </source>
</evidence>
<protein>
    <recommendedName>
        <fullName evidence="3">Reverse transcriptase domain-containing protein</fullName>
    </recommendedName>
</protein>
<dbReference type="Proteomes" id="UP000784294">
    <property type="component" value="Unassembled WGS sequence"/>
</dbReference>
<accession>A0A448WDK8</accession>
<organism evidence="1 2">
    <name type="scientific">Protopolystoma xenopodis</name>
    <dbReference type="NCBI Taxonomy" id="117903"/>
    <lineage>
        <taxon>Eukaryota</taxon>
        <taxon>Metazoa</taxon>
        <taxon>Spiralia</taxon>
        <taxon>Lophotrochozoa</taxon>
        <taxon>Platyhelminthes</taxon>
        <taxon>Monogenea</taxon>
        <taxon>Polyopisthocotylea</taxon>
        <taxon>Polystomatidea</taxon>
        <taxon>Polystomatidae</taxon>
        <taxon>Protopolystoma</taxon>
    </lineage>
</organism>
<dbReference type="PANTHER" id="PTHR21301:SF10">
    <property type="entry name" value="REVERSE TRANSCRIPTASE DOMAIN-CONTAINING PROTEIN"/>
    <property type="match status" value="1"/>
</dbReference>
<reference evidence="1" key="1">
    <citation type="submission" date="2018-11" db="EMBL/GenBank/DDBJ databases">
        <authorList>
            <consortium name="Pathogen Informatics"/>
        </authorList>
    </citation>
    <scope>NUCLEOTIDE SEQUENCE</scope>
</reference>
<comment type="caution">
    <text evidence="1">The sequence shown here is derived from an EMBL/GenBank/DDBJ whole genome shotgun (WGS) entry which is preliminary data.</text>
</comment>
<dbReference type="OrthoDB" id="10018421at2759"/>
<keyword evidence="2" id="KW-1185">Reference proteome</keyword>
<proteinExistence type="predicted"/>
<evidence type="ECO:0000313" key="2">
    <source>
        <dbReference type="Proteomes" id="UP000784294"/>
    </source>
</evidence>
<dbReference type="EMBL" id="CAAALY010005557">
    <property type="protein sequence ID" value="VEL09138.1"/>
    <property type="molecule type" value="Genomic_DNA"/>
</dbReference>
<dbReference type="AlphaFoldDB" id="A0A448WDK8"/>